<reference evidence="2" key="1">
    <citation type="submission" date="2009-08" db="EMBL/GenBank/DDBJ databases">
        <title>The complete genome of Chitinophaga pinensis DSM 2588.</title>
        <authorList>
            <consortium name="US DOE Joint Genome Institute (JGI-PGF)"/>
            <person name="Lucas S."/>
            <person name="Copeland A."/>
            <person name="Lapidus A."/>
            <person name="Glavina del Rio T."/>
            <person name="Dalin E."/>
            <person name="Tice H."/>
            <person name="Bruce D."/>
            <person name="Goodwin L."/>
            <person name="Pitluck S."/>
            <person name="Kyrpides N."/>
            <person name="Mavromatis K."/>
            <person name="Ivanova N."/>
            <person name="Mikhailova N."/>
            <person name="Sims D."/>
            <person name="Meinche L."/>
            <person name="Brettin T."/>
            <person name="Detter J.C."/>
            <person name="Han C."/>
            <person name="Larimer F."/>
            <person name="Land M."/>
            <person name="Hauser L."/>
            <person name="Markowitz V."/>
            <person name="Cheng J.-F."/>
            <person name="Hugenholtz P."/>
            <person name="Woyke T."/>
            <person name="Wu D."/>
            <person name="Spring S."/>
            <person name="Klenk H.-P."/>
            <person name="Eisen J.A."/>
        </authorList>
    </citation>
    <scope>NUCLEOTIDE SEQUENCE [LARGE SCALE GENOMIC DNA]</scope>
    <source>
        <strain evidence="2">ATCC 43595 / DSM 2588 / LMG 13176 / NBRC 15968 / NCIMB 11800 / UQM 2034</strain>
    </source>
</reference>
<protein>
    <submittedName>
        <fullName evidence="1">Uncharacterized protein</fullName>
    </submittedName>
</protein>
<proteinExistence type="predicted"/>
<name>A0A979FZX6_CHIPD</name>
<evidence type="ECO:0000313" key="1">
    <source>
        <dbReference type="EMBL" id="ACU58141.1"/>
    </source>
</evidence>
<evidence type="ECO:0000313" key="2">
    <source>
        <dbReference type="Proteomes" id="UP000002215"/>
    </source>
</evidence>
<dbReference type="KEGG" id="cpi:Cpin_0643"/>
<reference evidence="1 2" key="2">
    <citation type="journal article" date="2010" name="Stand. Genomic Sci.">
        <title>Complete genome sequence of Chitinophaga pinensis type strain (UQM 2034).</title>
        <authorList>
            <person name="Glavina Del Rio T."/>
            <person name="Abt B."/>
            <person name="Spring S."/>
            <person name="Lapidus A."/>
            <person name="Nolan M."/>
            <person name="Tice H."/>
            <person name="Copeland A."/>
            <person name="Cheng J.F."/>
            <person name="Chen F."/>
            <person name="Bruce D."/>
            <person name="Goodwin L."/>
            <person name="Pitluck S."/>
            <person name="Ivanova N."/>
            <person name="Mavromatis K."/>
            <person name="Mikhailova N."/>
            <person name="Pati A."/>
            <person name="Chen A."/>
            <person name="Palaniappan K."/>
            <person name="Land M."/>
            <person name="Hauser L."/>
            <person name="Chang Y.J."/>
            <person name="Jeffries C.D."/>
            <person name="Chain P."/>
            <person name="Saunders E."/>
            <person name="Detter J.C."/>
            <person name="Brettin T."/>
            <person name="Rohde M."/>
            <person name="Goker M."/>
            <person name="Bristow J."/>
            <person name="Eisen J.A."/>
            <person name="Markowitz V."/>
            <person name="Hugenholtz P."/>
            <person name="Kyrpides N.C."/>
            <person name="Klenk H.P."/>
            <person name="Lucas S."/>
        </authorList>
    </citation>
    <scope>NUCLEOTIDE SEQUENCE [LARGE SCALE GENOMIC DNA]</scope>
    <source>
        <strain evidence="2">ATCC 43595 / DSM 2588 / LMG 13176 / NBRC 15968 / NCIMB 11800 / UQM 2034</strain>
    </source>
</reference>
<gene>
    <name evidence="1" type="ordered locus">Cpin_0643</name>
</gene>
<dbReference type="EMBL" id="CP001699">
    <property type="protein sequence ID" value="ACU58141.1"/>
    <property type="molecule type" value="Genomic_DNA"/>
</dbReference>
<sequence>MDTVFFRLYYSIDSLYRYNMFNDAGSNVSNLTTNNAEPDSYAGKVSFPSTQTLAQITLSMKRVSFGICYNVSNFNSGRLLVDFARLMPAKAFPTTWIFQSNLYILPMNCHRLIQPNRLMSI</sequence>
<dbReference type="Proteomes" id="UP000002215">
    <property type="component" value="Chromosome"/>
</dbReference>
<dbReference type="AlphaFoldDB" id="A0A979FZX6"/>
<accession>A0A979FZX6</accession>
<organism evidence="1 2">
    <name type="scientific">Chitinophaga pinensis (strain ATCC 43595 / DSM 2588 / LMG 13176 / NBRC 15968 / NCIMB 11800 / UQM 2034)</name>
    <dbReference type="NCBI Taxonomy" id="485918"/>
    <lineage>
        <taxon>Bacteria</taxon>
        <taxon>Pseudomonadati</taxon>
        <taxon>Bacteroidota</taxon>
        <taxon>Chitinophagia</taxon>
        <taxon>Chitinophagales</taxon>
        <taxon>Chitinophagaceae</taxon>
        <taxon>Chitinophaga</taxon>
    </lineage>
</organism>